<evidence type="ECO:0000313" key="3">
    <source>
        <dbReference type="Proteomes" id="UP000006591"/>
    </source>
</evidence>
<feature type="region of interest" description="Disordered" evidence="1">
    <location>
        <begin position="100"/>
        <end position="124"/>
    </location>
</feature>
<evidence type="ECO:0000256" key="1">
    <source>
        <dbReference type="SAM" id="MobiDB-lite"/>
    </source>
</evidence>
<keyword evidence="3" id="KW-1185">Reference proteome</keyword>
<dbReference type="Gramene" id="ONIVA04G18300.1">
    <property type="protein sequence ID" value="ONIVA04G18300.1"/>
    <property type="gene ID" value="ONIVA04G18300"/>
</dbReference>
<protein>
    <submittedName>
        <fullName evidence="2">Uncharacterized protein</fullName>
    </submittedName>
</protein>
<proteinExistence type="predicted"/>
<evidence type="ECO:0000313" key="2">
    <source>
        <dbReference type="EnsemblPlants" id="ONIVA04G18300.1"/>
    </source>
</evidence>
<dbReference type="EnsemblPlants" id="ONIVA04G18300.1">
    <property type="protein sequence ID" value="ONIVA04G18300.1"/>
    <property type="gene ID" value="ONIVA04G18300"/>
</dbReference>
<dbReference type="Proteomes" id="UP000006591">
    <property type="component" value="Chromosome 4"/>
</dbReference>
<reference evidence="2" key="1">
    <citation type="submission" date="2015-04" db="UniProtKB">
        <authorList>
            <consortium name="EnsemblPlants"/>
        </authorList>
    </citation>
    <scope>IDENTIFICATION</scope>
    <source>
        <strain evidence="2">SL10</strain>
    </source>
</reference>
<name>A0A0E0H3M4_ORYNI</name>
<reference evidence="2" key="2">
    <citation type="submission" date="2018-04" db="EMBL/GenBank/DDBJ databases">
        <title>OnivRS2 (Oryza nivara Reference Sequence Version 2).</title>
        <authorList>
            <person name="Zhang J."/>
            <person name="Kudrna D."/>
            <person name="Lee S."/>
            <person name="Talag J."/>
            <person name="Rajasekar S."/>
            <person name="Welchert J."/>
            <person name="Hsing Y.-I."/>
            <person name="Wing R.A."/>
        </authorList>
    </citation>
    <scope>NUCLEOTIDE SEQUENCE [LARGE SCALE GENOMIC DNA]</scope>
    <source>
        <strain evidence="2">SL10</strain>
    </source>
</reference>
<dbReference type="AlphaFoldDB" id="A0A0E0H3M4"/>
<feature type="compositionally biased region" description="Basic and acidic residues" evidence="1">
    <location>
        <begin position="15"/>
        <end position="51"/>
    </location>
</feature>
<organism evidence="2">
    <name type="scientific">Oryza nivara</name>
    <name type="common">Indian wild rice</name>
    <name type="synonym">Oryza sativa f. spontanea</name>
    <dbReference type="NCBI Taxonomy" id="4536"/>
    <lineage>
        <taxon>Eukaryota</taxon>
        <taxon>Viridiplantae</taxon>
        <taxon>Streptophyta</taxon>
        <taxon>Embryophyta</taxon>
        <taxon>Tracheophyta</taxon>
        <taxon>Spermatophyta</taxon>
        <taxon>Magnoliopsida</taxon>
        <taxon>Liliopsida</taxon>
        <taxon>Poales</taxon>
        <taxon>Poaceae</taxon>
        <taxon>BOP clade</taxon>
        <taxon>Oryzoideae</taxon>
        <taxon>Oryzeae</taxon>
        <taxon>Oryzinae</taxon>
        <taxon>Oryza</taxon>
    </lineage>
</organism>
<feature type="region of interest" description="Disordered" evidence="1">
    <location>
        <begin position="1"/>
        <end position="60"/>
    </location>
</feature>
<sequence length="148" mass="16378">MSMSPSLPLTRSHRRLDLVRPPRLLENEQVREVEVEDDARGEGKSARRLAKDSAVSEAEADDDCLPLNHHSLLADVTATDPNSPPLLPLICPPRLLESGRGKEVEVEDDTRGAGRLNGDGTFGEVKADDDQQILCPPRRCHHRLHVAR</sequence>
<feature type="compositionally biased region" description="Basic and acidic residues" evidence="1">
    <location>
        <begin position="100"/>
        <end position="112"/>
    </location>
</feature>
<dbReference type="HOGENOM" id="CLU_1761722_0_0_1"/>
<dbReference type="OMA" id="CHHRLHV"/>
<accession>A0A0E0H3M4</accession>